<proteinExistence type="predicted"/>
<keyword evidence="2" id="KW-1185">Reference proteome</keyword>
<gene>
    <name evidence="1" type="ORF">DNK06_02465</name>
</gene>
<dbReference type="PANTHER" id="PTHR28152">
    <property type="entry name" value="HYDROXYACYL-THIOESTER DEHYDRATASE TYPE 2, MITOCHONDRIAL"/>
    <property type="match status" value="1"/>
</dbReference>
<name>A0A4Q9QSA6_9GAMM</name>
<dbReference type="PANTHER" id="PTHR28152:SF1">
    <property type="entry name" value="HYDROXYACYL-THIOESTER DEHYDRATASE TYPE 2, MITOCHONDRIAL"/>
    <property type="match status" value="1"/>
</dbReference>
<dbReference type="SUPFAM" id="SSF54637">
    <property type="entry name" value="Thioesterase/thiol ester dehydrase-isomerase"/>
    <property type="match status" value="1"/>
</dbReference>
<sequence>MTQASTVEVGQRLPQRHHAPGTVQLFLYNAAIWNAHRIHYDLPYAQQVEGHPGLLVDGPLQGDWLTQLVEAWMGEGGRILRFSYSNRRAAYVGDALTAEGEITGVDAQQVTLELRLVNQHGQVTTQGRAVVALH</sequence>
<evidence type="ECO:0000313" key="1">
    <source>
        <dbReference type="EMBL" id="TBU83321.1"/>
    </source>
</evidence>
<organism evidence="1 2">
    <name type="scientific">Phytopseudomonas daroniae</name>
    <dbReference type="NCBI Taxonomy" id="2487519"/>
    <lineage>
        <taxon>Bacteria</taxon>
        <taxon>Pseudomonadati</taxon>
        <taxon>Pseudomonadota</taxon>
        <taxon>Gammaproteobacteria</taxon>
        <taxon>Pseudomonadales</taxon>
        <taxon>Pseudomonadaceae</taxon>
        <taxon>Phytopseudomonas</taxon>
    </lineage>
</organism>
<dbReference type="RefSeq" id="WP_131178467.1">
    <property type="nucleotide sequence ID" value="NZ_QJUI01000002.1"/>
</dbReference>
<accession>A0A4Q9QSA6</accession>
<protein>
    <recommendedName>
        <fullName evidence="3">Acyl dehydratase</fullName>
    </recommendedName>
</protein>
<dbReference type="AlphaFoldDB" id="A0A4Q9QSA6"/>
<dbReference type="InterPro" id="IPR029069">
    <property type="entry name" value="HotDog_dom_sf"/>
</dbReference>
<dbReference type="Proteomes" id="UP000292302">
    <property type="component" value="Unassembled WGS sequence"/>
</dbReference>
<evidence type="ECO:0000313" key="2">
    <source>
        <dbReference type="Proteomes" id="UP000292302"/>
    </source>
</evidence>
<dbReference type="GO" id="GO:0019171">
    <property type="term" value="F:(3R)-hydroxyacyl-[acyl-carrier-protein] dehydratase activity"/>
    <property type="evidence" value="ECO:0007669"/>
    <property type="project" value="TreeGrafter"/>
</dbReference>
<evidence type="ECO:0008006" key="3">
    <source>
        <dbReference type="Google" id="ProtNLM"/>
    </source>
</evidence>
<reference evidence="1 2" key="1">
    <citation type="submission" date="2018-06" db="EMBL/GenBank/DDBJ databases">
        <title>Three novel Pseudomonas species isolated from symptomatic oak.</title>
        <authorList>
            <person name="Bueno-Gonzalez V."/>
            <person name="Brady C."/>
        </authorList>
    </citation>
    <scope>NUCLEOTIDE SEQUENCE [LARGE SCALE GENOMIC DNA]</scope>
    <source>
        <strain evidence="1 2">P9A</strain>
    </source>
</reference>
<dbReference type="Gene3D" id="3.10.129.10">
    <property type="entry name" value="Hotdog Thioesterase"/>
    <property type="match status" value="1"/>
</dbReference>
<comment type="caution">
    <text evidence="1">The sequence shown here is derived from an EMBL/GenBank/DDBJ whole genome shotgun (WGS) entry which is preliminary data.</text>
</comment>
<dbReference type="InterPro" id="IPR052741">
    <property type="entry name" value="Mitochondrial_HTD2"/>
</dbReference>
<dbReference type="EMBL" id="QJUI01000002">
    <property type="protein sequence ID" value="TBU83321.1"/>
    <property type="molecule type" value="Genomic_DNA"/>
</dbReference>
<dbReference type="OrthoDB" id="7183822at2"/>